<evidence type="ECO:0000259" key="2">
    <source>
        <dbReference type="PROSITE" id="PS51819"/>
    </source>
</evidence>
<dbReference type="PANTHER" id="PTHR43048">
    <property type="entry name" value="METHYLMALONYL-COA EPIMERASE"/>
    <property type="match status" value="1"/>
</dbReference>
<dbReference type="GO" id="GO:0004493">
    <property type="term" value="F:methylmalonyl-CoA epimerase activity"/>
    <property type="evidence" value="ECO:0007669"/>
    <property type="project" value="UniProtKB-EC"/>
</dbReference>
<comment type="caution">
    <text evidence="3">The sequence shown here is derived from an EMBL/GenBank/DDBJ whole genome shotgun (WGS) entry which is preliminary data.</text>
</comment>
<proteinExistence type="predicted"/>
<dbReference type="EMBL" id="JADBDZ010000001">
    <property type="protein sequence ID" value="MBE1533915.1"/>
    <property type="molecule type" value="Genomic_DNA"/>
</dbReference>
<evidence type="ECO:0000313" key="4">
    <source>
        <dbReference type="Proteomes" id="UP000627838"/>
    </source>
</evidence>
<dbReference type="EC" id="5.1.99.1" evidence="3"/>
<protein>
    <submittedName>
        <fullName evidence="3">Methylmalonyl-CoA/ethylmalonyl-CoA epimerase</fullName>
        <ecNumber evidence="3">5.1.99.1</ecNumber>
    </submittedName>
</protein>
<keyword evidence="3" id="KW-0413">Isomerase</keyword>
<keyword evidence="4" id="KW-1185">Reference proteome</keyword>
<evidence type="ECO:0000313" key="3">
    <source>
        <dbReference type="EMBL" id="MBE1533915.1"/>
    </source>
</evidence>
<keyword evidence="1" id="KW-0479">Metal-binding</keyword>
<evidence type="ECO:0000256" key="1">
    <source>
        <dbReference type="ARBA" id="ARBA00022723"/>
    </source>
</evidence>
<dbReference type="PROSITE" id="PS51819">
    <property type="entry name" value="VOC"/>
    <property type="match status" value="1"/>
</dbReference>
<dbReference type="Pfam" id="PF13669">
    <property type="entry name" value="Glyoxalase_4"/>
    <property type="match status" value="1"/>
</dbReference>
<name>A0ABR9JTM7_9ACTN</name>
<reference evidence="3 4" key="1">
    <citation type="submission" date="2020-10" db="EMBL/GenBank/DDBJ databases">
        <title>Sequencing the genomes of 1000 actinobacteria strains.</title>
        <authorList>
            <person name="Klenk H.-P."/>
        </authorList>
    </citation>
    <scope>NUCLEOTIDE SEQUENCE [LARGE SCALE GENOMIC DNA]</scope>
    <source>
        <strain evidence="3 4">DSM 46744</strain>
    </source>
</reference>
<dbReference type="RefSeq" id="WP_192760378.1">
    <property type="nucleotide sequence ID" value="NZ_JADBDZ010000001.1"/>
</dbReference>
<dbReference type="SUPFAM" id="SSF54593">
    <property type="entry name" value="Glyoxalase/Bleomycin resistance protein/Dihydroxybiphenyl dioxygenase"/>
    <property type="match status" value="1"/>
</dbReference>
<gene>
    <name evidence="3" type="ORF">H4W34_003748</name>
</gene>
<dbReference type="Gene3D" id="3.10.180.10">
    <property type="entry name" value="2,3-Dihydroxybiphenyl 1,2-Dioxygenase, domain 1"/>
    <property type="match status" value="1"/>
</dbReference>
<dbReference type="InterPro" id="IPR037523">
    <property type="entry name" value="VOC_core"/>
</dbReference>
<feature type="domain" description="VOC" evidence="2">
    <location>
        <begin position="4"/>
        <end position="136"/>
    </location>
</feature>
<dbReference type="Proteomes" id="UP000627838">
    <property type="component" value="Unassembled WGS sequence"/>
</dbReference>
<accession>A0ABR9JTM7</accession>
<dbReference type="PANTHER" id="PTHR43048:SF3">
    <property type="entry name" value="METHYLMALONYL-COA EPIMERASE, MITOCHONDRIAL"/>
    <property type="match status" value="1"/>
</dbReference>
<dbReference type="InterPro" id="IPR029068">
    <property type="entry name" value="Glyas_Bleomycin-R_OHBP_Dase"/>
</dbReference>
<dbReference type="InterPro" id="IPR051785">
    <property type="entry name" value="MMCE/EMCE_epimerase"/>
</dbReference>
<sequence length="140" mass="14671">MILRIDHVGIAAADAEGTGAALNALGLLRTCAGPAADYGVTCDFWTVAGRAGDPAIEVVSPAGEDSAVAGVLARRGPGPYHVAFEVDDVRAELARLRELGCVAVDAEPRRGARPGMRVAFMYLRRPAGLLIELVEYTEVP</sequence>
<organism evidence="3 4">
    <name type="scientific">Actinomadura algeriensis</name>
    <dbReference type="NCBI Taxonomy" id="1679523"/>
    <lineage>
        <taxon>Bacteria</taxon>
        <taxon>Bacillati</taxon>
        <taxon>Actinomycetota</taxon>
        <taxon>Actinomycetes</taxon>
        <taxon>Streptosporangiales</taxon>
        <taxon>Thermomonosporaceae</taxon>
        <taxon>Actinomadura</taxon>
    </lineage>
</organism>